<comment type="caution">
    <text evidence="1">The sequence shown here is derived from an EMBL/GenBank/DDBJ whole genome shotgun (WGS) entry which is preliminary data.</text>
</comment>
<evidence type="ECO:0000313" key="1">
    <source>
        <dbReference type="EMBL" id="MCW3484837.1"/>
    </source>
</evidence>
<gene>
    <name evidence="1" type="ORF">OL497_13070</name>
</gene>
<dbReference type="Pfam" id="PF16819">
    <property type="entry name" value="DUF5074"/>
    <property type="match status" value="1"/>
</dbReference>
<keyword evidence="2" id="KW-1185">Reference proteome</keyword>
<dbReference type="InterPro" id="IPR031815">
    <property type="entry name" value="DUF5074"/>
</dbReference>
<name>A0ABT3ILI4_9BACT</name>
<dbReference type="RefSeq" id="WP_264730752.1">
    <property type="nucleotide sequence ID" value="NZ_JAPDNR010000001.1"/>
</dbReference>
<sequence>MKRHVLSWMSALFLLTVVSCRKNEVPPSSPVSETATLRYNMAVGDSRLLQPAPGYPPGKNFNWTVNGEAAGHDAAYRFAAKERGDYRIVFTSGDQRNGVDSVVYQVKVTGKYENGFFMLHEGQYATNNGDMAYYSYDSNKVTQGVYKLENPLKNLGPTTATLQFATIFKGKMYMVVKVGGPMVVTDAYTMKETGRIATLPQDEGHAFLGIDSTRGLLSAADGIYRVSLSAPAIGAKVAGINSSAGDMLLSGNYIFTLTKDDGIVILQASNYSIVKKHAKGTIGFARTNDGAVWAAGDSALVRIDPVTLQITETKLPFKVTNAWAYLSWRSGSITAGKAGNVVYIAARKEAPGIGGMLEYGGTTVYRYIPGTPSSLSAPFITLPAGHYFYGSAVRYNDAKQELVVPTLGAEWGNSNNNRWLIYNANTGALKQTVQYTGYYFPALPVFH</sequence>
<evidence type="ECO:0000313" key="2">
    <source>
        <dbReference type="Proteomes" id="UP001207742"/>
    </source>
</evidence>
<organism evidence="1 2">
    <name type="scientific">Chitinophaga nivalis</name>
    <dbReference type="NCBI Taxonomy" id="2991709"/>
    <lineage>
        <taxon>Bacteria</taxon>
        <taxon>Pseudomonadati</taxon>
        <taxon>Bacteroidota</taxon>
        <taxon>Chitinophagia</taxon>
        <taxon>Chitinophagales</taxon>
        <taxon>Chitinophagaceae</taxon>
        <taxon>Chitinophaga</taxon>
    </lineage>
</organism>
<accession>A0ABT3ILI4</accession>
<protein>
    <submittedName>
        <fullName evidence="1">DUF5074 domain-containing protein</fullName>
    </submittedName>
</protein>
<reference evidence="1 2" key="1">
    <citation type="submission" date="2022-10" db="EMBL/GenBank/DDBJ databases">
        <title>Chitinophaga nivalis PC15 sp. nov., isolated from Pyeongchang county, South Korea.</title>
        <authorList>
            <person name="Trinh H.N."/>
        </authorList>
    </citation>
    <scope>NUCLEOTIDE SEQUENCE [LARGE SCALE GENOMIC DNA]</scope>
    <source>
        <strain evidence="1 2">PC14</strain>
    </source>
</reference>
<dbReference type="Gene3D" id="2.130.10.10">
    <property type="entry name" value="YVTN repeat-like/Quinoprotein amine dehydrogenase"/>
    <property type="match status" value="1"/>
</dbReference>
<dbReference type="Proteomes" id="UP001207742">
    <property type="component" value="Unassembled WGS sequence"/>
</dbReference>
<dbReference type="InterPro" id="IPR015943">
    <property type="entry name" value="WD40/YVTN_repeat-like_dom_sf"/>
</dbReference>
<dbReference type="PROSITE" id="PS51257">
    <property type="entry name" value="PROKAR_LIPOPROTEIN"/>
    <property type="match status" value="1"/>
</dbReference>
<dbReference type="EMBL" id="JAPDNS010000001">
    <property type="protein sequence ID" value="MCW3484837.1"/>
    <property type="molecule type" value="Genomic_DNA"/>
</dbReference>
<proteinExistence type="predicted"/>